<evidence type="ECO:0000256" key="8">
    <source>
        <dbReference type="ARBA" id="ARBA00022840"/>
    </source>
</evidence>
<dbReference type="GO" id="GO:0003724">
    <property type="term" value="F:RNA helicase activity"/>
    <property type="evidence" value="ECO:0007669"/>
    <property type="project" value="TreeGrafter"/>
</dbReference>
<dbReference type="NCBIfam" id="TIGR01587">
    <property type="entry name" value="cas3_core"/>
    <property type="match status" value="1"/>
</dbReference>
<keyword evidence="6" id="KW-0378">Hydrolase</keyword>
<dbReference type="InterPro" id="IPR038257">
    <property type="entry name" value="CRISPR-assoc_Cas3_HD_sf"/>
</dbReference>
<feature type="domain" description="Helicase ATP-binding" evidence="11">
    <location>
        <begin position="294"/>
        <end position="499"/>
    </location>
</feature>
<sequence length="871" mass="95785">MENSDCSQGGKPTDSAGERQPYLWGKLHKGPAGEVEAWLPLADHCTDVAFVFLALCRTNAAHRALSQAIGHAPTPVHLERLAALAFLHDIGKCNHGFQAKARREPRDTAGHVHEISALLYDPDLQKRLLDSLGFDEIASWFDDAEGTLGMLLASISHHGKPIKLDHTETNRYRRYWLPRDGIDPLEDLTNLTLTVRQAFPQAFTGDASPLSPTPELQHRFAGLVMLADWIGSHEGFFPFRHGPECRAAFAQRAASEAITTIGLNSQPFRSRLDPRAGFTDLFPGFSPTALQAALMDPPNVPVMIAESDTGSGKTEAALACFFQLFARGEVDSLYFALPTRVAARELYERILLFVKEVFRDNAPPVLLAVPGYAKVDGEQALPSEDNLWQDDETLRRRERAWAAERPKRFLAAPIAVGTVDQALMATMQVNHAHLRAVCLERSLLVVDEVHASDTYMRGLLRALLDHHTRSGARALLLSATLSADAREAFLTPQSAVPVVPSFSEAIQSPYPALTGSGSAPTPIGGVGTRQKAVQLEPAPYLAEPKALQPRVAEALRAGARVLVVLNTVARAIDFLRAAEADPVVARTLFCVNNQTCPHHGRFARADRLILDREVSRVFGKGSPDGALLLVGTQTLEQSLDIDADWLITDLCPMDVLLQRIGRLHRHTRRRPPGFDTPTCTVLMPAEPSLEAWFDAKGRLHGLAGLGRVYPDLRIAQLTIERIGAGCTIRIPDDNRELIETTVHPERLARFTGPPWDGHQQQLLGTATAHGLAARTALMPWHQPFGPELRFGDFDERLATRLGLEDRRLSLDPPITSPFGQTLHELPVPGWMAGDTDATAPEAAPDATRDVVTFRYGGRDYRYTRFGLELDR</sequence>
<dbReference type="PANTHER" id="PTHR47963">
    <property type="entry name" value="DEAD-BOX ATP-DEPENDENT RNA HELICASE 47, MITOCHONDRIAL"/>
    <property type="match status" value="1"/>
</dbReference>
<dbReference type="PROSITE" id="PS51643">
    <property type="entry name" value="HD_CAS3"/>
    <property type="match status" value="1"/>
</dbReference>
<dbReference type="InterPro" id="IPR006474">
    <property type="entry name" value="Helicase_Cas3_CRISPR-ass_core"/>
</dbReference>
<keyword evidence="7" id="KW-0347">Helicase</keyword>
<dbReference type="GO" id="GO:0016787">
    <property type="term" value="F:hydrolase activity"/>
    <property type="evidence" value="ECO:0007669"/>
    <property type="project" value="UniProtKB-KW"/>
</dbReference>
<dbReference type="OrthoDB" id="9810236at2"/>
<evidence type="ECO:0000256" key="2">
    <source>
        <dbReference type="ARBA" id="ARBA00009046"/>
    </source>
</evidence>
<gene>
    <name evidence="13" type="ordered locus">Mlg_0955</name>
</gene>
<proteinExistence type="inferred from homology"/>
<evidence type="ECO:0000313" key="13">
    <source>
        <dbReference type="EMBL" id="ABI56308.1"/>
    </source>
</evidence>
<evidence type="ECO:0000256" key="9">
    <source>
        <dbReference type="ARBA" id="ARBA00023118"/>
    </source>
</evidence>
<dbReference type="GO" id="GO:0046872">
    <property type="term" value="F:metal ion binding"/>
    <property type="evidence" value="ECO:0007669"/>
    <property type="project" value="UniProtKB-KW"/>
</dbReference>
<keyword evidence="8" id="KW-0067">ATP-binding</keyword>
<evidence type="ECO:0000313" key="14">
    <source>
        <dbReference type="Proteomes" id="UP000001962"/>
    </source>
</evidence>
<dbReference type="EMBL" id="CP000453">
    <property type="protein sequence ID" value="ABI56308.1"/>
    <property type="molecule type" value="Genomic_DNA"/>
</dbReference>
<evidence type="ECO:0000256" key="5">
    <source>
        <dbReference type="ARBA" id="ARBA00022741"/>
    </source>
</evidence>
<keyword evidence="9" id="KW-0051">Antiviral defense</keyword>
<evidence type="ECO:0000256" key="10">
    <source>
        <dbReference type="SAM" id="MobiDB-lite"/>
    </source>
</evidence>
<dbReference type="GO" id="GO:0005524">
    <property type="term" value="F:ATP binding"/>
    <property type="evidence" value="ECO:0007669"/>
    <property type="project" value="UniProtKB-KW"/>
</dbReference>
<dbReference type="eggNOG" id="COG1203">
    <property type="taxonomic scope" value="Bacteria"/>
</dbReference>
<feature type="region of interest" description="Disordered" evidence="10">
    <location>
        <begin position="1"/>
        <end position="21"/>
    </location>
</feature>
<protein>
    <submittedName>
        <fullName evidence="13">CRISPR-associated helicase, Cas3 family</fullName>
    </submittedName>
</protein>
<keyword evidence="14" id="KW-1185">Reference proteome</keyword>
<dbReference type="Pfam" id="PF00270">
    <property type="entry name" value="DEAD"/>
    <property type="match status" value="1"/>
</dbReference>
<name>Q0AA29_ALKEH</name>
<reference evidence="14" key="1">
    <citation type="submission" date="2006-08" db="EMBL/GenBank/DDBJ databases">
        <title>Complete sequence of Alkalilimnicola ehrilichei MLHE-1.</title>
        <authorList>
            <person name="Copeland A."/>
            <person name="Lucas S."/>
            <person name="Lapidus A."/>
            <person name="Barry K."/>
            <person name="Detter J.C."/>
            <person name="Glavina del Rio T."/>
            <person name="Hammon N."/>
            <person name="Israni S."/>
            <person name="Dalin E."/>
            <person name="Tice H."/>
            <person name="Pitluck S."/>
            <person name="Sims D."/>
            <person name="Brettin T."/>
            <person name="Bruce D."/>
            <person name="Han C."/>
            <person name="Tapia R."/>
            <person name="Gilna P."/>
            <person name="Schmutz J."/>
            <person name="Larimer F."/>
            <person name="Land M."/>
            <person name="Hauser L."/>
            <person name="Kyrpides N."/>
            <person name="Mikhailova N."/>
            <person name="Oremland R.S."/>
            <person name="Hoeft S.E."/>
            <person name="Switzer-Blum J."/>
            <person name="Kulp T."/>
            <person name="King G."/>
            <person name="Tabita R."/>
            <person name="Witte B."/>
            <person name="Santini J.M."/>
            <person name="Basu P."/>
            <person name="Hollibaugh J.T."/>
            <person name="Xie G."/>
            <person name="Stolz J.F."/>
            <person name="Richardson P."/>
        </authorList>
    </citation>
    <scope>NUCLEOTIDE SEQUENCE [LARGE SCALE GENOMIC DNA]</scope>
    <source>
        <strain evidence="14">ATCC BAA-1101 / DSM 17681 / MLHE-1</strain>
    </source>
</reference>
<dbReference type="InterPro" id="IPR006483">
    <property type="entry name" value="CRISPR-assoc_Cas3_HD"/>
</dbReference>
<dbReference type="SMART" id="SM00487">
    <property type="entry name" value="DEXDc"/>
    <property type="match status" value="1"/>
</dbReference>
<dbReference type="PROSITE" id="PS51192">
    <property type="entry name" value="HELICASE_ATP_BIND_1"/>
    <property type="match status" value="1"/>
</dbReference>
<dbReference type="InterPro" id="IPR054712">
    <property type="entry name" value="Cas3-like_dom"/>
</dbReference>
<comment type="similarity">
    <text evidence="1">In the N-terminal section; belongs to the CRISPR-associated nuclease Cas3-HD family.</text>
</comment>
<dbReference type="AlphaFoldDB" id="Q0AA29"/>
<dbReference type="InterPro" id="IPR011545">
    <property type="entry name" value="DEAD/DEAH_box_helicase_dom"/>
</dbReference>
<dbReference type="Gene3D" id="1.10.3210.30">
    <property type="match status" value="1"/>
</dbReference>
<dbReference type="InterPro" id="IPR027417">
    <property type="entry name" value="P-loop_NTPase"/>
</dbReference>
<evidence type="ECO:0000256" key="4">
    <source>
        <dbReference type="ARBA" id="ARBA00022723"/>
    </source>
</evidence>
<dbReference type="GO" id="GO:0003723">
    <property type="term" value="F:RNA binding"/>
    <property type="evidence" value="ECO:0007669"/>
    <property type="project" value="TreeGrafter"/>
</dbReference>
<dbReference type="Pfam" id="PF22590">
    <property type="entry name" value="Cas3-like_C_2"/>
    <property type="match status" value="1"/>
</dbReference>
<keyword evidence="4" id="KW-0479">Metal-binding</keyword>
<dbReference type="KEGG" id="aeh:Mlg_0955"/>
<dbReference type="InterPro" id="IPR014001">
    <property type="entry name" value="Helicase_ATP-bd"/>
</dbReference>
<dbReference type="CDD" id="cd09641">
    <property type="entry name" value="Cas3''_I"/>
    <property type="match status" value="1"/>
</dbReference>
<dbReference type="RefSeq" id="WP_011628703.1">
    <property type="nucleotide sequence ID" value="NC_008340.1"/>
</dbReference>
<evidence type="ECO:0000256" key="7">
    <source>
        <dbReference type="ARBA" id="ARBA00022806"/>
    </source>
</evidence>
<evidence type="ECO:0000259" key="12">
    <source>
        <dbReference type="PROSITE" id="PS51643"/>
    </source>
</evidence>
<evidence type="ECO:0000259" key="11">
    <source>
        <dbReference type="PROSITE" id="PS51192"/>
    </source>
</evidence>
<dbReference type="GO" id="GO:0051607">
    <property type="term" value="P:defense response to virus"/>
    <property type="evidence" value="ECO:0007669"/>
    <property type="project" value="UniProtKB-KW"/>
</dbReference>
<dbReference type="HOGENOM" id="CLU_013924_2_0_6"/>
<evidence type="ECO:0000256" key="1">
    <source>
        <dbReference type="ARBA" id="ARBA00006847"/>
    </source>
</evidence>
<keyword evidence="3" id="KW-0540">Nuclease</keyword>
<dbReference type="SUPFAM" id="SSF52540">
    <property type="entry name" value="P-loop containing nucleoside triphosphate hydrolases"/>
    <property type="match status" value="1"/>
</dbReference>
<dbReference type="GO" id="GO:0004518">
    <property type="term" value="F:nuclease activity"/>
    <property type="evidence" value="ECO:0007669"/>
    <property type="project" value="UniProtKB-KW"/>
</dbReference>
<evidence type="ECO:0000256" key="6">
    <source>
        <dbReference type="ARBA" id="ARBA00022801"/>
    </source>
</evidence>
<keyword evidence="5" id="KW-0547">Nucleotide-binding</keyword>
<dbReference type="InterPro" id="IPR050547">
    <property type="entry name" value="DEAD_box_RNA_helicases"/>
</dbReference>
<organism evidence="13 14">
    <name type="scientific">Alkalilimnicola ehrlichii (strain ATCC BAA-1101 / DSM 17681 / MLHE-1)</name>
    <dbReference type="NCBI Taxonomy" id="187272"/>
    <lineage>
        <taxon>Bacteria</taxon>
        <taxon>Pseudomonadati</taxon>
        <taxon>Pseudomonadota</taxon>
        <taxon>Gammaproteobacteria</taxon>
        <taxon>Chromatiales</taxon>
        <taxon>Ectothiorhodospiraceae</taxon>
        <taxon>Alkalilimnicola</taxon>
    </lineage>
</organism>
<feature type="domain" description="HD Cas3-type" evidence="12">
    <location>
        <begin position="34"/>
        <end position="230"/>
    </location>
</feature>
<comment type="similarity">
    <text evidence="2">In the central section; belongs to the CRISPR-associated helicase Cas3 family.</text>
</comment>
<dbReference type="Gene3D" id="3.40.50.300">
    <property type="entry name" value="P-loop containing nucleotide triphosphate hydrolases"/>
    <property type="match status" value="1"/>
</dbReference>
<dbReference type="NCBIfam" id="TIGR01596">
    <property type="entry name" value="cas3_HD"/>
    <property type="match status" value="1"/>
</dbReference>
<dbReference type="Pfam" id="PF18019">
    <property type="entry name" value="Cas3_HD"/>
    <property type="match status" value="1"/>
</dbReference>
<evidence type="ECO:0000256" key="3">
    <source>
        <dbReference type="ARBA" id="ARBA00022722"/>
    </source>
</evidence>
<dbReference type="PANTHER" id="PTHR47963:SF9">
    <property type="entry name" value="CRISPR-ASSOCIATED ENDONUCLEASE_HELICASE CAS3"/>
    <property type="match status" value="1"/>
</dbReference>
<dbReference type="Proteomes" id="UP000001962">
    <property type="component" value="Chromosome"/>
</dbReference>
<accession>Q0AA29</accession>